<comment type="function">
    <text evidence="6">Catalyzes the 2'-O-methylation of the ribose of cytidine 1402 (C1402) in 16S rRNA.</text>
</comment>
<feature type="domain" description="Tetrapyrrole methylase" evidence="7">
    <location>
        <begin position="6"/>
        <end position="205"/>
    </location>
</feature>
<dbReference type="Gene3D" id="3.30.950.10">
    <property type="entry name" value="Methyltransferase, Cobalt-precorrin-4 Transmethylase, Domain 2"/>
    <property type="match status" value="1"/>
</dbReference>
<dbReference type="Pfam" id="PF00590">
    <property type="entry name" value="TP_methylase"/>
    <property type="match status" value="1"/>
</dbReference>
<keyword evidence="1 6" id="KW-0963">Cytoplasm</keyword>
<keyword evidence="5 6" id="KW-0949">S-adenosyl-L-methionine</keyword>
<dbReference type="Pfam" id="PF23016">
    <property type="entry name" value="RsmI_C"/>
    <property type="match status" value="1"/>
</dbReference>
<dbReference type="SUPFAM" id="SSF53790">
    <property type="entry name" value="Tetrapyrrole methylase"/>
    <property type="match status" value="1"/>
</dbReference>
<dbReference type="InterPro" id="IPR018063">
    <property type="entry name" value="SAM_MeTrfase_RsmI_CS"/>
</dbReference>
<name>A0ABV1RFL1_9ALTE</name>
<comment type="subcellular location">
    <subcellularLocation>
        <location evidence="6">Cytoplasm</location>
    </subcellularLocation>
</comment>
<comment type="similarity">
    <text evidence="6">Belongs to the methyltransferase superfamily. RsmI family.</text>
</comment>
<dbReference type="RefSeq" id="WP_143870408.1">
    <property type="nucleotide sequence ID" value="NZ_CP041660.1"/>
</dbReference>
<evidence type="ECO:0000256" key="3">
    <source>
        <dbReference type="ARBA" id="ARBA00022603"/>
    </source>
</evidence>
<dbReference type="InterPro" id="IPR014776">
    <property type="entry name" value="4pyrrole_Mease_sub2"/>
</dbReference>
<dbReference type="InterPro" id="IPR000878">
    <property type="entry name" value="4pyrrol_Mease"/>
</dbReference>
<dbReference type="InterPro" id="IPR035996">
    <property type="entry name" value="4pyrrol_Methylase_sf"/>
</dbReference>
<dbReference type="Gene3D" id="3.40.1010.10">
    <property type="entry name" value="Cobalt-precorrin-4 Transmethylase, Domain 1"/>
    <property type="match status" value="1"/>
</dbReference>
<dbReference type="InterPro" id="IPR053910">
    <property type="entry name" value="RsmI_HTH"/>
</dbReference>
<reference evidence="9 10" key="1">
    <citation type="submission" date="2024-06" db="EMBL/GenBank/DDBJ databases">
        <authorList>
            <person name="Chen R.Y."/>
        </authorList>
    </citation>
    <scope>NUCLEOTIDE SEQUENCE [LARGE SCALE GENOMIC DNA]</scope>
    <source>
        <strain evidence="9 10">D2</strain>
    </source>
</reference>
<evidence type="ECO:0000313" key="10">
    <source>
        <dbReference type="Proteomes" id="UP001467690"/>
    </source>
</evidence>
<dbReference type="EC" id="2.1.1.198" evidence="6"/>
<dbReference type="GO" id="GO:0032259">
    <property type="term" value="P:methylation"/>
    <property type="evidence" value="ECO:0007669"/>
    <property type="project" value="UniProtKB-KW"/>
</dbReference>
<sequence>MQQAGKLYVVATPIGNLEDITQRALNVLRDVDFIAAEDTRNAQKLLQHYGIQKKCFAYHDHNESNQTPAVIKQLQDGLNIALISDAGTPLINDPGYRLVSQCRQQGLQVVPVPGACAIIAALSAAGVATDQFYFGGFLPAKSQARQSILARLSEQVATAVFYESTHRIIASLKDIQLTLGADKKVVIGRELTKTFETFYTNTVENVLEWMQGDHNQQKGEFVVIIEGAEKLTEVDAKCIKLLESLRPHMPLKTAAGIVAETYGVKKKAVYEAGLQL</sequence>
<dbReference type="GO" id="GO:0008168">
    <property type="term" value="F:methyltransferase activity"/>
    <property type="evidence" value="ECO:0007669"/>
    <property type="project" value="UniProtKB-KW"/>
</dbReference>
<dbReference type="NCBIfam" id="TIGR00096">
    <property type="entry name" value="16S rRNA (cytidine(1402)-2'-O)-methyltransferase"/>
    <property type="match status" value="1"/>
</dbReference>
<evidence type="ECO:0000256" key="5">
    <source>
        <dbReference type="ARBA" id="ARBA00022691"/>
    </source>
</evidence>
<dbReference type="PANTHER" id="PTHR46111">
    <property type="entry name" value="RIBOSOMAL RNA SMALL SUBUNIT METHYLTRANSFERASE I"/>
    <property type="match status" value="1"/>
</dbReference>
<evidence type="ECO:0000259" key="7">
    <source>
        <dbReference type="Pfam" id="PF00590"/>
    </source>
</evidence>
<dbReference type="InterPro" id="IPR014777">
    <property type="entry name" value="4pyrrole_Mease_sub1"/>
</dbReference>
<gene>
    <name evidence="6 9" type="primary">rsmI</name>
    <name evidence="9" type="ORF">ABS311_06675</name>
</gene>
<protein>
    <recommendedName>
        <fullName evidence="6">Ribosomal RNA small subunit methyltransferase I</fullName>
        <ecNumber evidence="6">2.1.1.198</ecNumber>
    </recommendedName>
    <alternativeName>
        <fullName evidence="6">16S rRNA 2'-O-ribose C1402 methyltransferase</fullName>
    </alternativeName>
    <alternativeName>
        <fullName evidence="6">rRNA (cytidine-2'-O-)-methyltransferase RsmI</fullName>
    </alternativeName>
</protein>
<organism evidence="9 10">
    <name type="scientific">Catenovulum sediminis</name>
    <dbReference type="NCBI Taxonomy" id="1740262"/>
    <lineage>
        <taxon>Bacteria</taxon>
        <taxon>Pseudomonadati</taxon>
        <taxon>Pseudomonadota</taxon>
        <taxon>Gammaproteobacteria</taxon>
        <taxon>Alteromonadales</taxon>
        <taxon>Alteromonadaceae</taxon>
        <taxon>Catenovulum</taxon>
    </lineage>
</organism>
<keyword evidence="4 6" id="KW-0808">Transferase</keyword>
<evidence type="ECO:0000256" key="6">
    <source>
        <dbReference type="HAMAP-Rule" id="MF_01877"/>
    </source>
</evidence>
<dbReference type="EMBL" id="JBELOE010000136">
    <property type="protein sequence ID" value="MER2491562.1"/>
    <property type="molecule type" value="Genomic_DNA"/>
</dbReference>
<comment type="caution">
    <text evidence="9">The sequence shown here is derived from an EMBL/GenBank/DDBJ whole genome shotgun (WGS) entry which is preliminary data.</text>
</comment>
<evidence type="ECO:0000256" key="4">
    <source>
        <dbReference type="ARBA" id="ARBA00022679"/>
    </source>
</evidence>
<comment type="catalytic activity">
    <reaction evidence="6">
        <text>cytidine(1402) in 16S rRNA + S-adenosyl-L-methionine = 2'-O-methylcytidine(1402) in 16S rRNA + S-adenosyl-L-homocysteine + H(+)</text>
        <dbReference type="Rhea" id="RHEA:42924"/>
        <dbReference type="Rhea" id="RHEA-COMP:10285"/>
        <dbReference type="Rhea" id="RHEA-COMP:10286"/>
        <dbReference type="ChEBI" id="CHEBI:15378"/>
        <dbReference type="ChEBI" id="CHEBI:57856"/>
        <dbReference type="ChEBI" id="CHEBI:59789"/>
        <dbReference type="ChEBI" id="CHEBI:74495"/>
        <dbReference type="ChEBI" id="CHEBI:82748"/>
        <dbReference type="EC" id="2.1.1.198"/>
    </reaction>
</comment>
<keyword evidence="2 6" id="KW-0698">rRNA processing</keyword>
<dbReference type="Proteomes" id="UP001467690">
    <property type="component" value="Unassembled WGS sequence"/>
</dbReference>
<evidence type="ECO:0000259" key="8">
    <source>
        <dbReference type="Pfam" id="PF23016"/>
    </source>
</evidence>
<evidence type="ECO:0000256" key="2">
    <source>
        <dbReference type="ARBA" id="ARBA00022552"/>
    </source>
</evidence>
<feature type="domain" description="RsmI HTH" evidence="8">
    <location>
        <begin position="234"/>
        <end position="276"/>
    </location>
</feature>
<evidence type="ECO:0000256" key="1">
    <source>
        <dbReference type="ARBA" id="ARBA00022490"/>
    </source>
</evidence>
<dbReference type="PIRSF" id="PIRSF005917">
    <property type="entry name" value="MTase_YraL"/>
    <property type="match status" value="1"/>
</dbReference>
<proteinExistence type="inferred from homology"/>
<evidence type="ECO:0000313" key="9">
    <source>
        <dbReference type="EMBL" id="MER2491562.1"/>
    </source>
</evidence>
<dbReference type="CDD" id="cd11648">
    <property type="entry name" value="RsmI"/>
    <property type="match status" value="1"/>
</dbReference>
<dbReference type="PANTHER" id="PTHR46111:SF1">
    <property type="entry name" value="RIBOSOMAL RNA SMALL SUBUNIT METHYLTRANSFERASE I"/>
    <property type="match status" value="1"/>
</dbReference>
<keyword evidence="3 6" id="KW-0489">Methyltransferase</keyword>
<dbReference type="InterPro" id="IPR008189">
    <property type="entry name" value="rRNA_ssu_MeTfrase_I"/>
</dbReference>
<accession>A0ABV1RFL1</accession>
<dbReference type="PROSITE" id="PS01296">
    <property type="entry name" value="RSMI"/>
    <property type="match status" value="1"/>
</dbReference>
<dbReference type="HAMAP" id="MF_01877">
    <property type="entry name" value="16SrRNA_methyltr_I"/>
    <property type="match status" value="1"/>
</dbReference>
<keyword evidence="10" id="KW-1185">Reference proteome</keyword>